<dbReference type="SUPFAM" id="SSF51735">
    <property type="entry name" value="NAD(P)-binding Rossmann-fold domains"/>
    <property type="match status" value="1"/>
</dbReference>
<dbReference type="RefSeq" id="WP_207857606.1">
    <property type="nucleotide sequence ID" value="NZ_JAFREP010000004.1"/>
</dbReference>
<evidence type="ECO:0000313" key="3">
    <source>
        <dbReference type="Proteomes" id="UP000664417"/>
    </source>
</evidence>
<dbReference type="InterPro" id="IPR013445">
    <property type="entry name" value="CDP_4_6_deHydtase"/>
</dbReference>
<proteinExistence type="predicted"/>
<gene>
    <name evidence="2" type="primary">rfbG</name>
    <name evidence="2" type="ORF">J3U88_06160</name>
</gene>
<dbReference type="GO" id="GO:0047733">
    <property type="term" value="F:CDP-glucose 4,6-dehydratase activity"/>
    <property type="evidence" value="ECO:0007669"/>
    <property type="project" value="UniProtKB-EC"/>
</dbReference>
<dbReference type="PANTHER" id="PTHR43000">
    <property type="entry name" value="DTDP-D-GLUCOSE 4,6-DEHYDRATASE-RELATED"/>
    <property type="match status" value="1"/>
</dbReference>
<accession>A0A8J7QGC9</accession>
<protein>
    <submittedName>
        <fullName evidence="2">CDP-glucose 4,6-dehydratase</fullName>
        <ecNumber evidence="2">4.2.1.45</ecNumber>
    </submittedName>
</protein>
<dbReference type="Pfam" id="PF16363">
    <property type="entry name" value="GDP_Man_Dehyd"/>
    <property type="match status" value="1"/>
</dbReference>
<dbReference type="InterPro" id="IPR036291">
    <property type="entry name" value="NAD(P)-bd_dom_sf"/>
</dbReference>
<name>A0A8J7QGC9_9BACT</name>
<comment type="caution">
    <text evidence="2">The sequence shown here is derived from an EMBL/GenBank/DDBJ whole genome shotgun (WGS) entry which is preliminary data.</text>
</comment>
<dbReference type="Gene3D" id="3.90.25.10">
    <property type="entry name" value="UDP-galactose 4-epimerase, domain 1"/>
    <property type="match status" value="1"/>
</dbReference>
<dbReference type="InterPro" id="IPR016040">
    <property type="entry name" value="NAD(P)-bd_dom"/>
</dbReference>
<dbReference type="AlphaFoldDB" id="A0A8J7QGC9"/>
<dbReference type="Proteomes" id="UP000664417">
    <property type="component" value="Unassembled WGS sequence"/>
</dbReference>
<keyword evidence="3" id="KW-1185">Reference proteome</keyword>
<evidence type="ECO:0000259" key="1">
    <source>
        <dbReference type="Pfam" id="PF16363"/>
    </source>
</evidence>
<keyword evidence="2" id="KW-0456">Lyase</keyword>
<dbReference type="EC" id="4.2.1.45" evidence="2"/>
<reference evidence="2" key="1">
    <citation type="submission" date="2021-03" db="EMBL/GenBank/DDBJ databases">
        <authorList>
            <person name="Wang G."/>
        </authorList>
    </citation>
    <scope>NUCLEOTIDE SEQUENCE</scope>
    <source>
        <strain evidence="2">KCTC 12899</strain>
    </source>
</reference>
<dbReference type="EMBL" id="JAFREP010000004">
    <property type="protein sequence ID" value="MBO1318040.1"/>
    <property type="molecule type" value="Genomic_DNA"/>
</dbReference>
<feature type="domain" description="NAD(P)-binding" evidence="1">
    <location>
        <begin position="13"/>
        <end position="234"/>
    </location>
</feature>
<dbReference type="Gene3D" id="3.40.50.720">
    <property type="entry name" value="NAD(P)-binding Rossmann-like Domain"/>
    <property type="match status" value="1"/>
</dbReference>
<evidence type="ECO:0000313" key="2">
    <source>
        <dbReference type="EMBL" id="MBO1318040.1"/>
    </source>
</evidence>
<organism evidence="2 3">
    <name type="scientific">Acanthopleuribacter pedis</name>
    <dbReference type="NCBI Taxonomy" id="442870"/>
    <lineage>
        <taxon>Bacteria</taxon>
        <taxon>Pseudomonadati</taxon>
        <taxon>Acidobacteriota</taxon>
        <taxon>Holophagae</taxon>
        <taxon>Acanthopleuribacterales</taxon>
        <taxon>Acanthopleuribacteraceae</taxon>
        <taxon>Acanthopleuribacter</taxon>
    </lineage>
</organism>
<sequence>MSRLENLRGRRVLVTGHTGFKGAWLSLWLHLLGAEVIGFSKYGHPNDTVYRGIFDCIDEEAYGDVADFSILQAAVNRFKPELIFHLAAQSLVQTGYQQPFLTFSSNVTGTLNLLEAARRQTSVKGVVVVTSDKCYRNLGKTHAFVENDPLGGKDPYSAGKACAALMTHCYRDLAAQRPQPLLIAEARAGNVIGGGDDSAFRLIPDMVRALQEGKPIGIRNPDHIRPWQHCLDPLYGYLLLGTALLAGNHKAADAWNFGPTPESCVSVQELVNRWLALWGSGTFEVVGRQQGQGAEAQVLQLNSQKAEQHLGRRPIWSLASALSHTADWYRNPKNRSIRERCEQDIADFEADLQQQVPT</sequence>
<dbReference type="NCBIfam" id="TIGR02622">
    <property type="entry name" value="CDP_4_6_dhtase"/>
    <property type="match status" value="1"/>
</dbReference>